<feature type="compositionally biased region" description="Low complexity" evidence="1">
    <location>
        <begin position="1"/>
        <end position="10"/>
    </location>
</feature>
<evidence type="ECO:0000313" key="2">
    <source>
        <dbReference type="EMBL" id="KOO35090.1"/>
    </source>
</evidence>
<evidence type="ECO:0000256" key="1">
    <source>
        <dbReference type="SAM" id="MobiDB-lite"/>
    </source>
</evidence>
<feature type="compositionally biased region" description="Basic and acidic residues" evidence="1">
    <location>
        <begin position="137"/>
        <end position="146"/>
    </location>
</feature>
<dbReference type="AlphaFoldDB" id="A0A0M0K8E4"/>
<evidence type="ECO:0000313" key="3">
    <source>
        <dbReference type="Proteomes" id="UP000037460"/>
    </source>
</evidence>
<feature type="compositionally biased region" description="Acidic residues" evidence="1">
    <location>
        <begin position="11"/>
        <end position="21"/>
    </location>
</feature>
<dbReference type="Pfam" id="PF02809">
    <property type="entry name" value="UIM"/>
    <property type="match status" value="4"/>
</dbReference>
<dbReference type="InterPro" id="IPR003903">
    <property type="entry name" value="UIM_dom"/>
</dbReference>
<dbReference type="Gene3D" id="3.40.50.11980">
    <property type="match status" value="1"/>
</dbReference>
<comment type="caution">
    <text evidence="2">The sequence shown here is derived from an EMBL/GenBank/DDBJ whole genome shotgun (WGS) entry which is preliminary data.</text>
</comment>
<dbReference type="SMART" id="SM00726">
    <property type="entry name" value="UIM"/>
    <property type="match status" value="3"/>
</dbReference>
<proteinExistence type="predicted"/>
<dbReference type="EMBL" id="JWZX01000987">
    <property type="protein sequence ID" value="KOO35090.1"/>
    <property type="molecule type" value="Genomic_DNA"/>
</dbReference>
<protein>
    <recommendedName>
        <fullName evidence="4">RNase NYN domain-containing protein</fullName>
    </recommendedName>
</protein>
<keyword evidence="3" id="KW-1185">Reference proteome</keyword>
<organism evidence="2 3">
    <name type="scientific">Chrysochromulina tobinii</name>
    <dbReference type="NCBI Taxonomy" id="1460289"/>
    <lineage>
        <taxon>Eukaryota</taxon>
        <taxon>Haptista</taxon>
        <taxon>Haptophyta</taxon>
        <taxon>Prymnesiophyceae</taxon>
        <taxon>Prymnesiales</taxon>
        <taxon>Chrysochromulinaceae</taxon>
        <taxon>Chrysochromulina</taxon>
    </lineage>
</organism>
<feature type="compositionally biased region" description="Basic and acidic residues" evidence="1">
    <location>
        <begin position="204"/>
        <end position="216"/>
    </location>
</feature>
<name>A0A0M0K8E4_9EUKA</name>
<dbReference type="PROSITE" id="PS50330">
    <property type="entry name" value="UIM"/>
    <property type="match status" value="2"/>
</dbReference>
<dbReference type="Proteomes" id="UP000037460">
    <property type="component" value="Unassembled WGS sequence"/>
</dbReference>
<evidence type="ECO:0008006" key="4">
    <source>
        <dbReference type="Google" id="ProtNLM"/>
    </source>
</evidence>
<accession>A0A0M0K8E4</accession>
<sequence length="591" mass="65883">MGTRSDNTAADVDDDDNDEDEDLRRALAASVAEQPPRARVDGAQAHEDADLNAALLASLERQPSVDAAGRDDIAQAIAESLTLSTLDQYSQQEAVAASLSLTTLDPYSQQEALLRQFNQARPPSPPRPVAEWEEEEQLRRALEASLRDASSTPPPMAPHASLSQIPQSLVPVGSRAFSQAASSSSAAPAVPDLHSWGSDPPFDADERGAEHLHAQWESDPSLDLDEREARRLQREAEHLHAQWESDPPLDADEREARRLQALFDAEQREAEHLHAQRREAEQREADALAFRYQQEELVRLREVERMRAEALESERRAEHVRKLARQAEEAALRRGEHLHARQAEEAAIKEAAQRAEAAAARELDEAAELRRAEAREALELQAQIAEARRRAGTARPSRRTIVVVIDGMNVGRNRSTVDPEFEDLTNPKRLAFDEVRARAGERSPPLLALGVIAAIAAVLKANDSKEARAAGVEYLPMAFLVEWVRDGGRTGALKAFNAERLDAWQHYITFTPPRRDDDDAQIVWAKLQLRLGHECYVVTNDNWDDHRRSGKITHEWFAQHVVPYMWIGRSGALQLTPPDGVRLPGLCDVDD</sequence>
<reference evidence="3" key="1">
    <citation type="journal article" date="2015" name="PLoS Genet.">
        <title>Genome Sequence and Transcriptome Analyses of Chrysochromulina tobin: Metabolic Tools for Enhanced Algal Fitness in the Prominent Order Prymnesiales (Haptophyceae).</title>
        <authorList>
            <person name="Hovde B.T."/>
            <person name="Deodato C.R."/>
            <person name="Hunsperger H.M."/>
            <person name="Ryken S.A."/>
            <person name="Yost W."/>
            <person name="Jha R.K."/>
            <person name="Patterson J."/>
            <person name="Monnat R.J. Jr."/>
            <person name="Barlow S.B."/>
            <person name="Starkenburg S.R."/>
            <person name="Cattolico R.A."/>
        </authorList>
    </citation>
    <scope>NUCLEOTIDE SEQUENCE</scope>
    <source>
        <strain evidence="3">CCMP291</strain>
    </source>
</reference>
<gene>
    <name evidence="2" type="ORF">Ctob_011632</name>
</gene>
<feature type="region of interest" description="Disordered" evidence="1">
    <location>
        <begin position="119"/>
        <end position="161"/>
    </location>
</feature>
<feature type="region of interest" description="Disordered" evidence="1">
    <location>
        <begin position="1"/>
        <end position="23"/>
    </location>
</feature>
<feature type="region of interest" description="Disordered" evidence="1">
    <location>
        <begin position="183"/>
        <end position="223"/>
    </location>
</feature>